<evidence type="ECO:0000313" key="2">
    <source>
        <dbReference type="Proteomes" id="UP000479000"/>
    </source>
</evidence>
<accession>A0A6H5G9S8</accession>
<dbReference type="Proteomes" id="UP000479000">
    <property type="component" value="Unassembled WGS sequence"/>
</dbReference>
<protein>
    <submittedName>
        <fullName evidence="1">Uncharacterized protein</fullName>
    </submittedName>
</protein>
<dbReference type="AlphaFoldDB" id="A0A6H5G9S8"/>
<proteinExistence type="predicted"/>
<sequence>MPGAALITNVSEQELCGRRAAEAAKARDSANRRSVDFIVRRSKSGVSYARHGGVRMRPVRRR</sequence>
<gene>
    <name evidence="1" type="ORF">NTEN_LOCUS5389</name>
</gene>
<feature type="non-terminal residue" evidence="1">
    <location>
        <position position="62"/>
    </location>
</feature>
<reference evidence="1 2" key="1">
    <citation type="submission" date="2020-02" db="EMBL/GenBank/DDBJ databases">
        <authorList>
            <person name="Ferguson B K."/>
        </authorList>
    </citation>
    <scope>NUCLEOTIDE SEQUENCE [LARGE SCALE GENOMIC DNA]</scope>
</reference>
<keyword evidence="2" id="KW-1185">Reference proteome</keyword>
<evidence type="ECO:0000313" key="1">
    <source>
        <dbReference type="EMBL" id="CAA9999106.1"/>
    </source>
</evidence>
<name>A0A6H5G9S8_9HEMI</name>
<dbReference type="EMBL" id="CADCXU010008221">
    <property type="protein sequence ID" value="CAA9999106.1"/>
    <property type="molecule type" value="Genomic_DNA"/>
</dbReference>
<organism evidence="1 2">
    <name type="scientific">Nesidiocoris tenuis</name>
    <dbReference type="NCBI Taxonomy" id="355587"/>
    <lineage>
        <taxon>Eukaryota</taxon>
        <taxon>Metazoa</taxon>
        <taxon>Ecdysozoa</taxon>
        <taxon>Arthropoda</taxon>
        <taxon>Hexapoda</taxon>
        <taxon>Insecta</taxon>
        <taxon>Pterygota</taxon>
        <taxon>Neoptera</taxon>
        <taxon>Paraneoptera</taxon>
        <taxon>Hemiptera</taxon>
        <taxon>Heteroptera</taxon>
        <taxon>Panheteroptera</taxon>
        <taxon>Cimicomorpha</taxon>
        <taxon>Miridae</taxon>
        <taxon>Dicyphina</taxon>
        <taxon>Nesidiocoris</taxon>
    </lineage>
</organism>